<keyword evidence="1" id="KW-0472">Membrane</keyword>
<dbReference type="InterPro" id="IPR045625">
    <property type="entry name" value="DUF6427"/>
</dbReference>
<keyword evidence="1" id="KW-1133">Transmembrane helix</keyword>
<evidence type="ECO:0008006" key="4">
    <source>
        <dbReference type="Google" id="ProtNLM"/>
    </source>
</evidence>
<sequence>MLTSFFGKSNPINYLLLGVFIIAGYLLGAISHSEIFITPSLLVLHLAFIIISVLSMLLLDFIIRKNHLTKNNTYAILFFTCFLVMLPVAFLQHTMLLANIFLLLALRRIMSLQSDKNSERKIFDASLWISVASLFHFWSLLFFIPLWIAIVQKPNSNYKQMLVPFTGFFAVIIINTAYQLVTSDGFSWFLNWKDDVSFDFSAYNSASILVPVTIILALYIWTSVHRILKISALPLKEKSSHLLLLYVSITALFITLGASEKTGAEVLFILAPVAIISANYIESSNTEIYREKDPTEFWFKETMLWIVVLLPFVFLLV</sequence>
<accession>A0A5C6YSB5</accession>
<feature type="transmembrane region" description="Helical" evidence="1">
    <location>
        <begin position="201"/>
        <end position="221"/>
    </location>
</feature>
<name>A0A5C6YSB5_9FLAO</name>
<gene>
    <name evidence="2" type="ORF">ESV24_03790</name>
</gene>
<keyword evidence="3" id="KW-1185">Reference proteome</keyword>
<feature type="transmembrane region" description="Helical" evidence="1">
    <location>
        <begin position="75"/>
        <end position="105"/>
    </location>
</feature>
<feature type="transmembrane region" description="Helical" evidence="1">
    <location>
        <begin position="242"/>
        <end position="258"/>
    </location>
</feature>
<protein>
    <recommendedName>
        <fullName evidence="4">Beta-carotene 15,15'-monooxygenase</fullName>
    </recommendedName>
</protein>
<evidence type="ECO:0000313" key="3">
    <source>
        <dbReference type="Proteomes" id="UP000321945"/>
    </source>
</evidence>
<feature type="transmembrane region" description="Helical" evidence="1">
    <location>
        <begin position="42"/>
        <end position="63"/>
    </location>
</feature>
<proteinExistence type="predicted"/>
<dbReference type="AlphaFoldDB" id="A0A5C6YSB5"/>
<dbReference type="Proteomes" id="UP000321945">
    <property type="component" value="Unassembled WGS sequence"/>
</dbReference>
<dbReference type="Pfam" id="PF19992">
    <property type="entry name" value="DUF6427"/>
    <property type="match status" value="1"/>
</dbReference>
<feature type="transmembrane region" description="Helical" evidence="1">
    <location>
        <begin position="264"/>
        <end position="281"/>
    </location>
</feature>
<dbReference type="EMBL" id="VORU01000002">
    <property type="protein sequence ID" value="TXD70296.1"/>
    <property type="molecule type" value="Genomic_DNA"/>
</dbReference>
<feature type="transmembrane region" description="Helical" evidence="1">
    <location>
        <begin position="162"/>
        <end position="181"/>
    </location>
</feature>
<comment type="caution">
    <text evidence="2">The sequence shown here is derived from an EMBL/GenBank/DDBJ whole genome shotgun (WGS) entry which is preliminary data.</text>
</comment>
<feature type="transmembrane region" description="Helical" evidence="1">
    <location>
        <begin position="297"/>
        <end position="316"/>
    </location>
</feature>
<reference evidence="2 3" key="1">
    <citation type="submission" date="2019-08" db="EMBL/GenBank/DDBJ databases">
        <title>Genome of Aequorivita lipolytica Y10-2 (type strain).</title>
        <authorList>
            <person name="Bowman J.P."/>
        </authorList>
    </citation>
    <scope>NUCLEOTIDE SEQUENCE [LARGE SCALE GENOMIC DNA]</scope>
    <source>
        <strain evidence="2 3">Y10-2</strain>
    </source>
</reference>
<keyword evidence="1" id="KW-0812">Transmembrane</keyword>
<dbReference type="OrthoDB" id="1439867at2"/>
<feature type="transmembrane region" description="Helical" evidence="1">
    <location>
        <begin position="12"/>
        <end position="30"/>
    </location>
</feature>
<evidence type="ECO:0000256" key="1">
    <source>
        <dbReference type="SAM" id="Phobius"/>
    </source>
</evidence>
<feature type="transmembrane region" description="Helical" evidence="1">
    <location>
        <begin position="125"/>
        <end position="150"/>
    </location>
</feature>
<evidence type="ECO:0000313" key="2">
    <source>
        <dbReference type="EMBL" id="TXD70296.1"/>
    </source>
</evidence>
<organism evidence="2 3">
    <name type="scientific">Aequorivita lipolytica</name>
    <dbReference type="NCBI Taxonomy" id="153267"/>
    <lineage>
        <taxon>Bacteria</taxon>
        <taxon>Pseudomonadati</taxon>
        <taxon>Bacteroidota</taxon>
        <taxon>Flavobacteriia</taxon>
        <taxon>Flavobacteriales</taxon>
        <taxon>Flavobacteriaceae</taxon>
        <taxon>Aequorivita</taxon>
    </lineage>
</organism>
<dbReference type="RefSeq" id="WP_111815333.1">
    <property type="nucleotide sequence ID" value="NZ_CBCRZQ010000003.1"/>
</dbReference>